<gene>
    <name evidence="1" type="ORF">FHX46_000292</name>
</gene>
<comment type="caution">
    <text evidence="1">The sequence shown here is derived from an EMBL/GenBank/DDBJ whole genome shotgun (WGS) entry which is preliminary data.</text>
</comment>
<evidence type="ECO:0000313" key="1">
    <source>
        <dbReference type="EMBL" id="NIH77762.1"/>
    </source>
</evidence>
<sequence length="239" mass="25140">MTRQGAHRPFGPGPGVAHDYVADAVRVSGGRGDAVLRVDGTEHARRTGAGVGAVTDLRLLDRLMSLPLGADIAWGDLDADDAALFQRTSPGIVTASARGVRRLLVPAVTVDLVVVRQPRWRAGLRAAAAFEPFAQRVLHLPQAPGRIADLLWEADVLGIGVWVGGDDAPEQLLAPAPWRRRYVKAAGWRFAERAYAAWLSASCLPGSPSAAPDRRVPPAAGVAGRLPAGHFPAGAERGG</sequence>
<keyword evidence="2" id="KW-1185">Reference proteome</keyword>
<name>A0ABX0SLA2_9PSEU</name>
<dbReference type="Proteomes" id="UP000754495">
    <property type="component" value="Unassembled WGS sequence"/>
</dbReference>
<protein>
    <submittedName>
        <fullName evidence="1">Uncharacterized protein</fullName>
    </submittedName>
</protein>
<reference evidence="1 2" key="1">
    <citation type="submission" date="2020-03" db="EMBL/GenBank/DDBJ databases">
        <title>Sequencing the genomes of 1000 actinobacteria strains.</title>
        <authorList>
            <person name="Klenk H.-P."/>
        </authorList>
    </citation>
    <scope>NUCLEOTIDE SEQUENCE [LARGE SCALE GENOMIC DNA]</scope>
    <source>
        <strain evidence="1 2">DSM 45668</strain>
    </source>
</reference>
<organism evidence="1 2">
    <name type="scientific">Amycolatopsis viridis</name>
    <dbReference type="NCBI Taxonomy" id="185678"/>
    <lineage>
        <taxon>Bacteria</taxon>
        <taxon>Bacillati</taxon>
        <taxon>Actinomycetota</taxon>
        <taxon>Actinomycetes</taxon>
        <taxon>Pseudonocardiales</taxon>
        <taxon>Pseudonocardiaceae</taxon>
        <taxon>Amycolatopsis</taxon>
    </lineage>
</organism>
<accession>A0ABX0SLA2</accession>
<evidence type="ECO:0000313" key="2">
    <source>
        <dbReference type="Proteomes" id="UP000754495"/>
    </source>
</evidence>
<dbReference type="EMBL" id="JAANOU010000001">
    <property type="protein sequence ID" value="NIH77762.1"/>
    <property type="molecule type" value="Genomic_DNA"/>
</dbReference>
<proteinExistence type="predicted"/>